<feature type="domain" description="ABC transporter" evidence="6">
    <location>
        <begin position="21"/>
        <end position="252"/>
    </location>
</feature>
<dbReference type="Proteomes" id="UP000306740">
    <property type="component" value="Unassembled WGS sequence"/>
</dbReference>
<dbReference type="GO" id="GO:0015807">
    <property type="term" value="P:L-amino acid transport"/>
    <property type="evidence" value="ECO:0007669"/>
    <property type="project" value="TreeGrafter"/>
</dbReference>
<evidence type="ECO:0000256" key="2">
    <source>
        <dbReference type="ARBA" id="ARBA00022448"/>
    </source>
</evidence>
<dbReference type="Pfam" id="PF00005">
    <property type="entry name" value="ABC_tran"/>
    <property type="match status" value="1"/>
</dbReference>
<dbReference type="RefSeq" id="WP_139106123.1">
    <property type="nucleotide sequence ID" value="NZ_VDFR01000066.1"/>
</dbReference>
<name>A0A5C4MNA9_9ACTN</name>
<keyword evidence="3" id="KW-0547">Nucleotide-binding</keyword>
<dbReference type="PROSITE" id="PS50893">
    <property type="entry name" value="ABC_TRANSPORTER_2"/>
    <property type="match status" value="1"/>
</dbReference>
<proteinExistence type="inferred from homology"/>
<organism evidence="7 8">
    <name type="scientific">Mumia zhuanghuii</name>
    <dbReference type="NCBI Taxonomy" id="2585211"/>
    <lineage>
        <taxon>Bacteria</taxon>
        <taxon>Bacillati</taxon>
        <taxon>Actinomycetota</taxon>
        <taxon>Actinomycetes</taxon>
        <taxon>Propionibacteriales</taxon>
        <taxon>Nocardioidaceae</taxon>
        <taxon>Mumia</taxon>
    </lineage>
</organism>
<dbReference type="SUPFAM" id="SSF52540">
    <property type="entry name" value="P-loop containing nucleoside triphosphate hydrolases"/>
    <property type="match status" value="1"/>
</dbReference>
<dbReference type="InterPro" id="IPR003439">
    <property type="entry name" value="ABC_transporter-like_ATP-bd"/>
</dbReference>
<dbReference type="InterPro" id="IPR003593">
    <property type="entry name" value="AAA+_ATPase"/>
</dbReference>
<dbReference type="GO" id="GO:0016887">
    <property type="term" value="F:ATP hydrolysis activity"/>
    <property type="evidence" value="ECO:0007669"/>
    <property type="project" value="InterPro"/>
</dbReference>
<dbReference type="EMBL" id="VDFR01000066">
    <property type="protein sequence ID" value="TNC45331.1"/>
    <property type="molecule type" value="Genomic_DNA"/>
</dbReference>
<keyword evidence="2" id="KW-0813">Transport</keyword>
<dbReference type="PROSITE" id="PS00211">
    <property type="entry name" value="ABC_TRANSPORTER_1"/>
    <property type="match status" value="1"/>
</dbReference>
<evidence type="ECO:0000256" key="5">
    <source>
        <dbReference type="ARBA" id="ARBA00022970"/>
    </source>
</evidence>
<reference evidence="7 8" key="1">
    <citation type="submission" date="2019-05" db="EMBL/GenBank/DDBJ databases">
        <title>Mumia sp. nov., isolated from the intestinal contents of plateau pika (Ochotona curzoniae) in the Qinghai-Tibet plateau of China.</title>
        <authorList>
            <person name="Tian Z."/>
        </authorList>
    </citation>
    <scope>NUCLEOTIDE SEQUENCE [LARGE SCALE GENOMIC DNA]</scope>
    <source>
        <strain evidence="8">527</strain>
    </source>
</reference>
<dbReference type="SMART" id="SM00382">
    <property type="entry name" value="AAA"/>
    <property type="match status" value="1"/>
</dbReference>
<comment type="similarity">
    <text evidence="1">Belongs to the ABC transporter superfamily.</text>
</comment>
<dbReference type="AlphaFoldDB" id="A0A5C4MNA9"/>
<dbReference type="GO" id="GO:0005524">
    <property type="term" value="F:ATP binding"/>
    <property type="evidence" value="ECO:0007669"/>
    <property type="project" value="UniProtKB-KW"/>
</dbReference>
<dbReference type="GO" id="GO:0015658">
    <property type="term" value="F:branched-chain amino acid transmembrane transporter activity"/>
    <property type="evidence" value="ECO:0007669"/>
    <property type="project" value="TreeGrafter"/>
</dbReference>
<dbReference type="OrthoDB" id="9776369at2"/>
<sequence length="259" mass="27443">MISRRRDPATSYAPRPGAAALSCEGIQCSYGQVQVLFDAGLVVNEGEMVALLGPNGVGKSTLLKVLAGLLKPDAGSVHIGGVDVTAAPTRERIARGLGQVVGQATFSSMTVTENLRMHAYSIEDRAWAQEAVDAALSVFPRLRARQDQPASTLSGGERQMLALSKAIVQDPRVLVVDEFSLGLAPVVVGGLLELVRRLNERGTAVLLVEQSVNVALSLVDRAYFMEKGQIVACETSAELSADPDRVRELMLGGHVAVAQ</sequence>
<dbReference type="Gene3D" id="3.40.50.300">
    <property type="entry name" value="P-loop containing nucleotide triphosphate hydrolases"/>
    <property type="match status" value="1"/>
</dbReference>
<dbReference type="PANTHER" id="PTHR43820">
    <property type="entry name" value="HIGH-AFFINITY BRANCHED-CHAIN AMINO ACID TRANSPORT ATP-BINDING PROTEIN LIVF"/>
    <property type="match status" value="1"/>
</dbReference>
<comment type="caution">
    <text evidence="7">The sequence shown here is derived from an EMBL/GenBank/DDBJ whole genome shotgun (WGS) entry which is preliminary data.</text>
</comment>
<evidence type="ECO:0000313" key="7">
    <source>
        <dbReference type="EMBL" id="TNC45331.1"/>
    </source>
</evidence>
<accession>A0A5C4MNA9</accession>
<dbReference type="InterPro" id="IPR052156">
    <property type="entry name" value="BCAA_Transport_ATP-bd_LivF"/>
</dbReference>
<evidence type="ECO:0000256" key="4">
    <source>
        <dbReference type="ARBA" id="ARBA00022840"/>
    </source>
</evidence>
<keyword evidence="4 7" id="KW-0067">ATP-binding</keyword>
<dbReference type="PANTHER" id="PTHR43820:SF4">
    <property type="entry name" value="HIGH-AFFINITY BRANCHED-CHAIN AMINO ACID TRANSPORT ATP-BINDING PROTEIN LIVF"/>
    <property type="match status" value="1"/>
</dbReference>
<dbReference type="InterPro" id="IPR017871">
    <property type="entry name" value="ABC_transporter-like_CS"/>
</dbReference>
<evidence type="ECO:0000256" key="3">
    <source>
        <dbReference type="ARBA" id="ARBA00022741"/>
    </source>
</evidence>
<dbReference type="InterPro" id="IPR027417">
    <property type="entry name" value="P-loop_NTPase"/>
</dbReference>
<evidence type="ECO:0000256" key="1">
    <source>
        <dbReference type="ARBA" id="ARBA00005417"/>
    </source>
</evidence>
<evidence type="ECO:0000313" key="8">
    <source>
        <dbReference type="Proteomes" id="UP000306740"/>
    </source>
</evidence>
<gene>
    <name evidence="7" type="ORF">FHE65_14615</name>
</gene>
<keyword evidence="5" id="KW-0029">Amino-acid transport</keyword>
<protein>
    <submittedName>
        <fullName evidence="7">ABC transporter ATP-binding protein</fullName>
    </submittedName>
</protein>
<evidence type="ECO:0000259" key="6">
    <source>
        <dbReference type="PROSITE" id="PS50893"/>
    </source>
</evidence>
<dbReference type="CDD" id="cd03224">
    <property type="entry name" value="ABC_TM1139_LivF_branched"/>
    <property type="match status" value="1"/>
</dbReference>